<evidence type="ECO:0000259" key="5">
    <source>
        <dbReference type="PROSITE" id="PS50887"/>
    </source>
</evidence>
<keyword evidence="7" id="KW-1185">Reference proteome</keyword>
<dbReference type="InterPro" id="IPR052163">
    <property type="entry name" value="DGC-Regulatory_Protein"/>
</dbReference>
<dbReference type="CDD" id="cd01949">
    <property type="entry name" value="GGDEF"/>
    <property type="match status" value="1"/>
</dbReference>
<dbReference type="InterPro" id="IPR043128">
    <property type="entry name" value="Rev_trsase/Diguanyl_cyclase"/>
</dbReference>
<dbReference type="PROSITE" id="PS50887">
    <property type="entry name" value="GGDEF"/>
    <property type="match status" value="1"/>
</dbReference>
<gene>
    <name evidence="6" type="ORF">Q9312_17730</name>
</gene>
<evidence type="ECO:0000259" key="3">
    <source>
        <dbReference type="PROSITE" id="PS50112"/>
    </source>
</evidence>
<dbReference type="SUPFAM" id="SSF55073">
    <property type="entry name" value="Nucleotide cyclase"/>
    <property type="match status" value="1"/>
</dbReference>
<dbReference type="PANTHER" id="PTHR46663:SF3">
    <property type="entry name" value="SLL0267 PROTEIN"/>
    <property type="match status" value="1"/>
</dbReference>
<dbReference type="GO" id="GO:0052621">
    <property type="term" value="F:diguanylate cyclase activity"/>
    <property type="evidence" value="ECO:0007669"/>
    <property type="project" value="UniProtKB-EC"/>
</dbReference>
<feature type="domain" description="GGDEF" evidence="5">
    <location>
        <begin position="329"/>
        <end position="465"/>
    </location>
</feature>
<comment type="cofactor">
    <cofactor evidence="1">
        <name>Mg(2+)</name>
        <dbReference type="ChEBI" id="CHEBI:18420"/>
    </cofactor>
</comment>
<evidence type="ECO:0000256" key="2">
    <source>
        <dbReference type="SAM" id="Coils"/>
    </source>
</evidence>
<evidence type="ECO:0000259" key="4">
    <source>
        <dbReference type="PROSITE" id="PS50113"/>
    </source>
</evidence>
<dbReference type="InterPro" id="IPR001610">
    <property type="entry name" value="PAC"/>
</dbReference>
<dbReference type="PROSITE" id="PS50113">
    <property type="entry name" value="PAC"/>
    <property type="match status" value="1"/>
</dbReference>
<dbReference type="SUPFAM" id="SSF55785">
    <property type="entry name" value="PYP-like sensor domain (PAS domain)"/>
    <property type="match status" value="2"/>
</dbReference>
<dbReference type="Gene3D" id="3.30.70.270">
    <property type="match status" value="1"/>
</dbReference>
<dbReference type="InterPro" id="IPR029787">
    <property type="entry name" value="Nucleotide_cyclase"/>
</dbReference>
<evidence type="ECO:0000313" key="7">
    <source>
        <dbReference type="Proteomes" id="UP001239782"/>
    </source>
</evidence>
<accession>A0AA51X693</accession>
<feature type="domain" description="PAS" evidence="3">
    <location>
        <begin position="133"/>
        <end position="186"/>
    </location>
</feature>
<keyword evidence="2" id="KW-0175">Coiled coil</keyword>
<dbReference type="SMART" id="SM00267">
    <property type="entry name" value="GGDEF"/>
    <property type="match status" value="1"/>
</dbReference>
<keyword evidence="6" id="KW-0808">Transferase</keyword>
<dbReference type="Pfam" id="PF00990">
    <property type="entry name" value="GGDEF"/>
    <property type="match status" value="1"/>
</dbReference>
<feature type="coiled-coil region" evidence="2">
    <location>
        <begin position="253"/>
        <end position="294"/>
    </location>
</feature>
<dbReference type="InterPro" id="IPR000160">
    <property type="entry name" value="GGDEF_dom"/>
</dbReference>
<evidence type="ECO:0000256" key="1">
    <source>
        <dbReference type="ARBA" id="ARBA00001946"/>
    </source>
</evidence>
<dbReference type="SMART" id="SM00086">
    <property type="entry name" value="PAC"/>
    <property type="match status" value="1"/>
</dbReference>
<organism evidence="6 7">
    <name type="scientific">Pleionea litopenaei</name>
    <dbReference type="NCBI Taxonomy" id="3070815"/>
    <lineage>
        <taxon>Bacteria</taxon>
        <taxon>Pseudomonadati</taxon>
        <taxon>Pseudomonadota</taxon>
        <taxon>Gammaproteobacteria</taxon>
        <taxon>Oceanospirillales</taxon>
        <taxon>Pleioneaceae</taxon>
        <taxon>Pleionea</taxon>
    </lineage>
</organism>
<dbReference type="RefSeq" id="WP_309202190.1">
    <property type="nucleotide sequence ID" value="NZ_CP133548.1"/>
</dbReference>
<dbReference type="Pfam" id="PF13426">
    <property type="entry name" value="PAS_9"/>
    <property type="match status" value="2"/>
</dbReference>
<dbReference type="FunFam" id="3.30.70.270:FF:000001">
    <property type="entry name" value="Diguanylate cyclase domain protein"/>
    <property type="match status" value="1"/>
</dbReference>
<dbReference type="NCBIfam" id="TIGR00229">
    <property type="entry name" value="sensory_box"/>
    <property type="match status" value="1"/>
</dbReference>
<keyword evidence="6" id="KW-0548">Nucleotidyltransferase</keyword>
<dbReference type="AlphaFoldDB" id="A0AA51X693"/>
<dbReference type="Proteomes" id="UP001239782">
    <property type="component" value="Chromosome"/>
</dbReference>
<dbReference type="InterPro" id="IPR000700">
    <property type="entry name" value="PAS-assoc_C"/>
</dbReference>
<dbReference type="InterPro" id="IPR035965">
    <property type="entry name" value="PAS-like_dom_sf"/>
</dbReference>
<dbReference type="EMBL" id="CP133548">
    <property type="protein sequence ID" value="WMS87052.1"/>
    <property type="molecule type" value="Genomic_DNA"/>
</dbReference>
<feature type="domain" description="PAS" evidence="3">
    <location>
        <begin position="8"/>
        <end position="56"/>
    </location>
</feature>
<proteinExistence type="predicted"/>
<feature type="domain" description="PAC" evidence="4">
    <location>
        <begin position="211"/>
        <end position="265"/>
    </location>
</feature>
<name>A0AA51X693_9GAMM</name>
<dbReference type="EC" id="2.7.7.65" evidence="6"/>
<dbReference type="InterPro" id="IPR000014">
    <property type="entry name" value="PAS"/>
</dbReference>
<evidence type="ECO:0000313" key="6">
    <source>
        <dbReference type="EMBL" id="WMS87052.1"/>
    </source>
</evidence>
<dbReference type="NCBIfam" id="TIGR00254">
    <property type="entry name" value="GGDEF"/>
    <property type="match status" value="1"/>
</dbReference>
<protein>
    <submittedName>
        <fullName evidence="6">Diguanylate cyclase</fullName>
        <ecNumber evidence="6">2.7.7.65</ecNumber>
    </submittedName>
</protein>
<dbReference type="KEGG" id="plei:Q9312_17730"/>
<sequence>MVKASDFDKINVKSIVDNAAIGVIIHNLDSSIVYANPTALKCLRLSFEQMIGKDALDPQWHFVDEQGRILPAEEFPVNKVLTWKTPIKQEVIGVVDSYSKTSWFMVDAYMEVGDQPDKGFVVVTFTDITEERTSFSFRDVVESALDAIVVTEAQAIEAPLGPKIVYVNKAFEELTEYSEEESLGETPRILQGKFTDKQTVKRIHDALVKKEPIRETILNYSKSGRPYWLDLNIIPLTNSLGEVTHFAAIERDVTEVTYRAEQLEKRNEELRELKKNLQQIIDKQTAELKEANLRLEQMAYYDTLTKLPNRRYFQDQLVKILSHAERYRFKVMYGLVDIDDFKVVNDTYGHDVGDEVLILIAKAFFHVFRRQDAFARFGGEEFAFAVEFTNEQDVAVVCERLIEEIAKRSYESESLDKPIKVTASVGVTFDNTTGIANGTSLYRQADKALYQAKSEGKNRFVVLPLN</sequence>
<dbReference type="PANTHER" id="PTHR46663">
    <property type="entry name" value="DIGUANYLATE CYCLASE DGCT-RELATED"/>
    <property type="match status" value="1"/>
</dbReference>
<reference evidence="6 7" key="1">
    <citation type="submission" date="2023-08" db="EMBL/GenBank/DDBJ databases">
        <title>Pleionea litopenaei sp. nov., isolated from stomach of juvenile Litopenaeus vannamei.</title>
        <authorList>
            <person name="Rho A.M."/>
            <person name="Hwang C.Y."/>
        </authorList>
    </citation>
    <scope>NUCLEOTIDE SEQUENCE [LARGE SCALE GENOMIC DNA]</scope>
    <source>
        <strain evidence="6 7">HL-JVS1</strain>
    </source>
</reference>
<dbReference type="PROSITE" id="PS50112">
    <property type="entry name" value="PAS"/>
    <property type="match status" value="2"/>
</dbReference>
<dbReference type="Gene3D" id="3.30.450.20">
    <property type="entry name" value="PAS domain"/>
    <property type="match status" value="2"/>
</dbReference>